<organism evidence="2 3">
    <name type="scientific">Gossypium harknessii</name>
    <dbReference type="NCBI Taxonomy" id="34285"/>
    <lineage>
        <taxon>Eukaryota</taxon>
        <taxon>Viridiplantae</taxon>
        <taxon>Streptophyta</taxon>
        <taxon>Embryophyta</taxon>
        <taxon>Tracheophyta</taxon>
        <taxon>Spermatophyta</taxon>
        <taxon>Magnoliopsida</taxon>
        <taxon>eudicotyledons</taxon>
        <taxon>Gunneridae</taxon>
        <taxon>Pentapetalae</taxon>
        <taxon>rosids</taxon>
        <taxon>malvids</taxon>
        <taxon>Malvales</taxon>
        <taxon>Malvaceae</taxon>
        <taxon>Malvoideae</taxon>
        <taxon>Gossypium</taxon>
    </lineage>
</organism>
<protein>
    <recommendedName>
        <fullName evidence="1">Aminotransferase-like plant mobile domain-containing protein</fullName>
    </recommendedName>
</protein>
<dbReference type="AlphaFoldDB" id="A0A7J9H6P4"/>
<dbReference type="Pfam" id="PF10536">
    <property type="entry name" value="PMD"/>
    <property type="match status" value="1"/>
</dbReference>
<dbReference type="OrthoDB" id="1428937at2759"/>
<gene>
    <name evidence="2" type="ORF">Gohar_004822</name>
</gene>
<sequence length="210" mass="24037">QNIVGEPENQLLKLESLSGEPRILPLETRCVAAILELAIFLSGFINGPCFVASGSGFNASSSIGPKTHQRVCGEAETRNAHIPSYMWGVNHHFGRRAIIVRVTETFPMLVDDSTEVQRVRYAWVDILQILRGYLMLDKSRNLVHLRWLLKLIDFRTIGELNWGFIVFSILYREMCRATQPNKIKIGGCLSLLKSWAQFRFPFLRNRVDYL</sequence>
<dbReference type="GO" id="GO:0010073">
    <property type="term" value="P:meristem maintenance"/>
    <property type="evidence" value="ECO:0007669"/>
    <property type="project" value="InterPro"/>
</dbReference>
<evidence type="ECO:0000313" key="2">
    <source>
        <dbReference type="EMBL" id="MBA0805298.1"/>
    </source>
</evidence>
<evidence type="ECO:0000259" key="1">
    <source>
        <dbReference type="Pfam" id="PF10536"/>
    </source>
</evidence>
<dbReference type="EMBL" id="JABFAD010000008">
    <property type="protein sequence ID" value="MBA0805298.1"/>
    <property type="molecule type" value="Genomic_DNA"/>
</dbReference>
<comment type="caution">
    <text evidence="2">The sequence shown here is derived from an EMBL/GenBank/DDBJ whole genome shotgun (WGS) entry which is preliminary data.</text>
</comment>
<dbReference type="Proteomes" id="UP000593560">
    <property type="component" value="Unassembled WGS sequence"/>
</dbReference>
<accession>A0A7J9H6P4</accession>
<reference evidence="2 3" key="1">
    <citation type="journal article" date="2019" name="Genome Biol. Evol.">
        <title>Insights into the evolution of the New World diploid cottons (Gossypium, subgenus Houzingenia) based on genome sequencing.</title>
        <authorList>
            <person name="Grover C.E."/>
            <person name="Arick M.A. 2nd"/>
            <person name="Thrash A."/>
            <person name="Conover J.L."/>
            <person name="Sanders W.S."/>
            <person name="Peterson D.G."/>
            <person name="Frelichowski J.E."/>
            <person name="Scheffler J.A."/>
            <person name="Scheffler B.E."/>
            <person name="Wendel J.F."/>
        </authorList>
    </citation>
    <scope>NUCLEOTIDE SEQUENCE [LARGE SCALE GENOMIC DNA]</scope>
    <source>
        <strain evidence="2">0</strain>
        <tissue evidence="2">Leaf</tissue>
    </source>
</reference>
<dbReference type="PANTHER" id="PTHR46033:SF8">
    <property type="entry name" value="PROTEIN MAINTENANCE OF MERISTEMS-LIKE"/>
    <property type="match status" value="1"/>
</dbReference>
<evidence type="ECO:0000313" key="3">
    <source>
        <dbReference type="Proteomes" id="UP000593560"/>
    </source>
</evidence>
<feature type="non-terminal residue" evidence="2">
    <location>
        <position position="210"/>
    </location>
</feature>
<dbReference type="InterPro" id="IPR019557">
    <property type="entry name" value="AminoTfrase-like_pln_mobile"/>
</dbReference>
<keyword evidence="3" id="KW-1185">Reference proteome</keyword>
<dbReference type="InterPro" id="IPR044824">
    <property type="entry name" value="MAIN-like"/>
</dbReference>
<name>A0A7J9H6P4_9ROSI</name>
<feature type="domain" description="Aminotransferase-like plant mobile" evidence="1">
    <location>
        <begin position="129"/>
        <end position="205"/>
    </location>
</feature>
<proteinExistence type="predicted"/>
<dbReference type="PANTHER" id="PTHR46033">
    <property type="entry name" value="PROTEIN MAIN-LIKE 2"/>
    <property type="match status" value="1"/>
</dbReference>